<accession>A0A023B5J3</accession>
<feature type="active site" evidence="4">
    <location>
        <position position="103"/>
    </location>
</feature>
<comment type="caution">
    <text evidence="5">The sequence shown here is derived from an EMBL/GenBank/DDBJ whole genome shotgun (WGS) entry which is preliminary data.</text>
</comment>
<dbReference type="InterPro" id="IPR050750">
    <property type="entry name" value="C5-MTase"/>
</dbReference>
<dbReference type="OrthoDB" id="414133at2759"/>
<dbReference type="GO" id="GO:0032259">
    <property type="term" value="P:methylation"/>
    <property type="evidence" value="ECO:0007669"/>
    <property type="project" value="UniProtKB-KW"/>
</dbReference>
<dbReference type="Proteomes" id="UP000019763">
    <property type="component" value="Unassembled WGS sequence"/>
</dbReference>
<evidence type="ECO:0000256" key="2">
    <source>
        <dbReference type="ARBA" id="ARBA00022679"/>
    </source>
</evidence>
<evidence type="ECO:0000256" key="4">
    <source>
        <dbReference type="PROSITE-ProRule" id="PRU01016"/>
    </source>
</evidence>
<proteinExistence type="inferred from homology"/>
<organism evidence="5 6">
    <name type="scientific">Gregarina niphandrodes</name>
    <name type="common">Septate eugregarine</name>
    <dbReference type="NCBI Taxonomy" id="110365"/>
    <lineage>
        <taxon>Eukaryota</taxon>
        <taxon>Sar</taxon>
        <taxon>Alveolata</taxon>
        <taxon>Apicomplexa</taxon>
        <taxon>Conoidasida</taxon>
        <taxon>Gregarinasina</taxon>
        <taxon>Eugregarinorida</taxon>
        <taxon>Gregarinidae</taxon>
        <taxon>Gregarina</taxon>
    </lineage>
</organism>
<dbReference type="AlphaFoldDB" id="A0A023B5J3"/>
<dbReference type="EMBL" id="AFNH02000669">
    <property type="protein sequence ID" value="EZG61140.1"/>
    <property type="molecule type" value="Genomic_DNA"/>
</dbReference>
<name>A0A023B5J3_GRENI</name>
<dbReference type="PRINTS" id="PR00105">
    <property type="entry name" value="C5METTRFRASE"/>
</dbReference>
<dbReference type="PANTHER" id="PTHR46098">
    <property type="entry name" value="TRNA (CYTOSINE(38)-C(5))-METHYLTRANSFERASE"/>
    <property type="match status" value="1"/>
</dbReference>
<dbReference type="VEuPathDB" id="CryptoDB:GNI_089430"/>
<dbReference type="PROSITE" id="PS51679">
    <property type="entry name" value="SAM_MT_C5"/>
    <property type="match status" value="1"/>
</dbReference>
<evidence type="ECO:0000256" key="1">
    <source>
        <dbReference type="ARBA" id="ARBA00022603"/>
    </source>
</evidence>
<reference evidence="5" key="1">
    <citation type="submission" date="2013-12" db="EMBL/GenBank/DDBJ databases">
        <authorList>
            <person name="Omoto C.K."/>
            <person name="Sibley D."/>
            <person name="Venepally P."/>
            <person name="Hadjithomas M."/>
            <person name="Karamycheva S."/>
            <person name="Brunk B."/>
            <person name="Roos D."/>
            <person name="Caler E."/>
            <person name="Lorenzi H."/>
        </authorList>
    </citation>
    <scope>NUCLEOTIDE SEQUENCE</scope>
</reference>
<sequence>MPTCGTLVQFWESVAACEAAGRDAKTVLELFSGIGGYRYGFSYAGIRAHHLAVEINPVANAVYRHNADRSPLFSCVLAKDITSMPKSWFEANACDIWCMSPPCQPYSRQGNQRDLEDARTQPLKHLMQVLEALTNKPKTIVIENVPPFLGSQTWNDLCLPALRRAGYQTQTLVVSTLDSGVPNNRKRFYAVARLDARPLNLDWPSIRAKFLTPVEALLDPPNQYLCNPLEGAISSSENTTTIPVALLNGLEAADIYINKHPNELQELPNDMKCLVRPAPVVLPLDHPATLPGSPKQPAQTVIVPVPRHYTVCFTKAYGRYVRGTGSILWDNGRLRFFSPNEVARLMGYHTASVKSGCCRGGATGGREVAGGREVTGGREPSWPEGTEPLVWPEGLRTVKKYQLLGNSLNPKIIALLLSAIS</sequence>
<dbReference type="SUPFAM" id="SSF53335">
    <property type="entry name" value="S-adenosyl-L-methionine-dependent methyltransferases"/>
    <property type="match status" value="1"/>
</dbReference>
<dbReference type="PANTHER" id="PTHR46098:SF1">
    <property type="entry name" value="TRNA (CYTOSINE(38)-C(5))-METHYLTRANSFERASE"/>
    <property type="match status" value="1"/>
</dbReference>
<dbReference type="eggNOG" id="KOG0919">
    <property type="taxonomic scope" value="Eukaryota"/>
</dbReference>
<dbReference type="Pfam" id="PF00145">
    <property type="entry name" value="DNA_methylase"/>
    <property type="match status" value="1"/>
</dbReference>
<evidence type="ECO:0000313" key="6">
    <source>
        <dbReference type="Proteomes" id="UP000019763"/>
    </source>
</evidence>
<dbReference type="RefSeq" id="XP_011130793.1">
    <property type="nucleotide sequence ID" value="XM_011132491.1"/>
</dbReference>
<keyword evidence="6" id="KW-1185">Reference proteome</keyword>
<keyword evidence="1 4" id="KW-0489">Methyltransferase</keyword>
<dbReference type="Gene3D" id="3.90.120.10">
    <property type="entry name" value="DNA Methylase, subunit A, domain 2"/>
    <property type="match status" value="2"/>
</dbReference>
<dbReference type="Gene3D" id="3.40.50.150">
    <property type="entry name" value="Vaccinia Virus protein VP39"/>
    <property type="match status" value="1"/>
</dbReference>
<protein>
    <submittedName>
        <fullName evidence="5">DNA (Cytosine-5-)-methyltransferase</fullName>
    </submittedName>
</protein>
<gene>
    <name evidence="5" type="ORF">GNI_089430</name>
</gene>
<dbReference type="GO" id="GO:0008168">
    <property type="term" value="F:methyltransferase activity"/>
    <property type="evidence" value="ECO:0007669"/>
    <property type="project" value="UniProtKB-KW"/>
</dbReference>
<evidence type="ECO:0000256" key="3">
    <source>
        <dbReference type="ARBA" id="ARBA00022691"/>
    </source>
</evidence>
<comment type="similarity">
    <text evidence="4">Belongs to the class I-like SAM-binding methyltransferase superfamily. C5-methyltransferase family.</text>
</comment>
<evidence type="ECO:0000313" key="5">
    <source>
        <dbReference type="EMBL" id="EZG61140.1"/>
    </source>
</evidence>
<dbReference type="GeneID" id="22913207"/>
<keyword evidence="2 4" id="KW-0808">Transferase</keyword>
<dbReference type="GO" id="GO:0005634">
    <property type="term" value="C:nucleus"/>
    <property type="evidence" value="ECO:0007669"/>
    <property type="project" value="TreeGrafter"/>
</dbReference>
<keyword evidence="3 4" id="KW-0949">S-adenosyl-L-methionine</keyword>
<dbReference type="InterPro" id="IPR029063">
    <property type="entry name" value="SAM-dependent_MTases_sf"/>
</dbReference>
<dbReference type="InterPro" id="IPR001525">
    <property type="entry name" value="C5_MeTfrase"/>
</dbReference>